<organism evidence="2 3">
    <name type="scientific">Spirochaeta isovalerica</name>
    <dbReference type="NCBI Taxonomy" id="150"/>
    <lineage>
        <taxon>Bacteria</taxon>
        <taxon>Pseudomonadati</taxon>
        <taxon>Spirochaetota</taxon>
        <taxon>Spirochaetia</taxon>
        <taxon>Spirochaetales</taxon>
        <taxon>Spirochaetaceae</taxon>
        <taxon>Spirochaeta</taxon>
    </lineage>
</organism>
<feature type="transmembrane region" description="Helical" evidence="1">
    <location>
        <begin position="43"/>
        <end position="63"/>
    </location>
</feature>
<protein>
    <submittedName>
        <fullName evidence="2">Uncharacterized membrane protein YjgN (DUF898 family)</fullName>
    </submittedName>
</protein>
<keyword evidence="3" id="KW-1185">Reference proteome</keyword>
<dbReference type="Pfam" id="PF05987">
    <property type="entry name" value="DUF898"/>
    <property type="match status" value="1"/>
</dbReference>
<reference evidence="2 3" key="1">
    <citation type="submission" date="2020-08" db="EMBL/GenBank/DDBJ databases">
        <title>Genomic Encyclopedia of Type Strains, Phase IV (KMG-IV): sequencing the most valuable type-strain genomes for metagenomic binning, comparative biology and taxonomic classification.</title>
        <authorList>
            <person name="Goeker M."/>
        </authorList>
    </citation>
    <scope>NUCLEOTIDE SEQUENCE [LARGE SCALE GENOMIC DNA]</scope>
    <source>
        <strain evidence="2 3">DSM 2461</strain>
    </source>
</reference>
<feature type="transmembrane region" description="Helical" evidence="1">
    <location>
        <begin position="93"/>
        <end position="110"/>
    </location>
</feature>
<evidence type="ECO:0000256" key="1">
    <source>
        <dbReference type="SAM" id="Phobius"/>
    </source>
</evidence>
<gene>
    <name evidence="2" type="ORF">HNR50_004139</name>
</gene>
<keyword evidence="1" id="KW-1133">Transmembrane helix</keyword>
<proteinExistence type="predicted"/>
<feature type="transmembrane region" description="Helical" evidence="1">
    <location>
        <begin position="18"/>
        <end position="37"/>
    </location>
</feature>
<dbReference type="InterPro" id="IPR010295">
    <property type="entry name" value="DUF898"/>
</dbReference>
<dbReference type="AlphaFoldDB" id="A0A841RHF1"/>
<keyword evidence="1" id="KW-0472">Membrane</keyword>
<evidence type="ECO:0000313" key="2">
    <source>
        <dbReference type="EMBL" id="MBB6482440.1"/>
    </source>
</evidence>
<keyword evidence="1" id="KW-0812">Transmembrane</keyword>
<accession>A0A841RHF1</accession>
<dbReference type="Proteomes" id="UP000587760">
    <property type="component" value="Unassembled WGS sequence"/>
</dbReference>
<evidence type="ECO:0000313" key="3">
    <source>
        <dbReference type="Proteomes" id="UP000587760"/>
    </source>
</evidence>
<sequence length="312" mass="34746">MIEKFVCRIDGKELFKKAIVYLLSYLVCIFGLFQMAFHEIWAGYALMFILLFIASVALQYQYLSSFIPAVSLDGKPFDFSGTFGGYMKMNLKGILLSAITLGIYSPWYSAEYNRFVADNSSYPEKTIAFNGKGGKLFVYMLVGFFLPLVVVIAIVTPLYISAIKGNSGALVLAGVVYFVGVFLISSLLVVLEYKWMMDYSFGNDDIKLTVSTPRAMFFIFGQILLGMITMGLYLFAAEVKIFAYIAERTVLSDTLSGKTRKVRFTGATVEGFSLFLGQTLLSLITLGLYMPVAYAKTTNWLISHLEIADEAV</sequence>
<dbReference type="RefSeq" id="WP_184748678.1">
    <property type="nucleotide sequence ID" value="NZ_JACHGJ010000012.1"/>
</dbReference>
<name>A0A841RHF1_9SPIO</name>
<feature type="transmembrane region" description="Helical" evidence="1">
    <location>
        <begin position="215"/>
        <end position="236"/>
    </location>
</feature>
<feature type="transmembrane region" description="Helical" evidence="1">
    <location>
        <begin position="267"/>
        <end position="290"/>
    </location>
</feature>
<dbReference type="EMBL" id="JACHGJ010000012">
    <property type="protein sequence ID" value="MBB6482440.1"/>
    <property type="molecule type" value="Genomic_DNA"/>
</dbReference>
<feature type="transmembrane region" description="Helical" evidence="1">
    <location>
        <begin position="136"/>
        <end position="160"/>
    </location>
</feature>
<feature type="transmembrane region" description="Helical" evidence="1">
    <location>
        <begin position="169"/>
        <end position="195"/>
    </location>
</feature>
<comment type="caution">
    <text evidence="2">The sequence shown here is derived from an EMBL/GenBank/DDBJ whole genome shotgun (WGS) entry which is preliminary data.</text>
</comment>